<proteinExistence type="predicted"/>
<name>A0A816IQ70_BRANA</name>
<dbReference type="AlphaFoldDB" id="A0A816IQ70"/>
<protein>
    <submittedName>
        <fullName evidence="1">(rape) hypothetical protein</fullName>
    </submittedName>
</protein>
<sequence>MPLALIHSLFNSVAERMVMEKHTIDGRRVTNSLPHMTSTRTRNFDASIFWYAFDAINTKAMEDKHRELYSAIMLKKQGVISSSLLAACGRDLR</sequence>
<reference evidence="1" key="1">
    <citation type="submission" date="2021-01" db="EMBL/GenBank/DDBJ databases">
        <authorList>
            <consortium name="Genoscope - CEA"/>
            <person name="William W."/>
        </authorList>
    </citation>
    <scope>NUCLEOTIDE SEQUENCE</scope>
</reference>
<dbReference type="Proteomes" id="UP001295469">
    <property type="component" value="Chromosome C03"/>
</dbReference>
<evidence type="ECO:0000313" key="1">
    <source>
        <dbReference type="EMBL" id="CAF1711635.1"/>
    </source>
</evidence>
<organism evidence="1">
    <name type="scientific">Brassica napus</name>
    <name type="common">Rape</name>
    <dbReference type="NCBI Taxonomy" id="3708"/>
    <lineage>
        <taxon>Eukaryota</taxon>
        <taxon>Viridiplantae</taxon>
        <taxon>Streptophyta</taxon>
        <taxon>Embryophyta</taxon>
        <taxon>Tracheophyta</taxon>
        <taxon>Spermatophyta</taxon>
        <taxon>Magnoliopsida</taxon>
        <taxon>eudicotyledons</taxon>
        <taxon>Gunneridae</taxon>
        <taxon>Pentapetalae</taxon>
        <taxon>rosids</taxon>
        <taxon>malvids</taxon>
        <taxon>Brassicales</taxon>
        <taxon>Brassicaceae</taxon>
        <taxon>Brassiceae</taxon>
        <taxon>Brassica</taxon>
    </lineage>
</organism>
<dbReference type="EMBL" id="HG994367">
    <property type="protein sequence ID" value="CAF1711635.1"/>
    <property type="molecule type" value="Genomic_DNA"/>
</dbReference>
<gene>
    <name evidence="1" type="ORF">DARMORV10_C03P86690.1</name>
</gene>
<accession>A0A816IQ70</accession>